<evidence type="ECO:0000313" key="1">
    <source>
        <dbReference type="EMBL" id="KAK8881208.1"/>
    </source>
</evidence>
<organism evidence="1 2">
    <name type="scientific">Tritrichomonas musculus</name>
    <dbReference type="NCBI Taxonomy" id="1915356"/>
    <lineage>
        <taxon>Eukaryota</taxon>
        <taxon>Metamonada</taxon>
        <taxon>Parabasalia</taxon>
        <taxon>Tritrichomonadida</taxon>
        <taxon>Tritrichomonadidae</taxon>
        <taxon>Tritrichomonas</taxon>
    </lineage>
</organism>
<dbReference type="Proteomes" id="UP001470230">
    <property type="component" value="Unassembled WGS sequence"/>
</dbReference>
<evidence type="ECO:0000313" key="2">
    <source>
        <dbReference type="Proteomes" id="UP001470230"/>
    </source>
</evidence>
<proteinExistence type="predicted"/>
<dbReference type="EMBL" id="JAPFFF010000010">
    <property type="protein sequence ID" value="KAK8881208.1"/>
    <property type="molecule type" value="Genomic_DNA"/>
</dbReference>
<gene>
    <name evidence="1" type="ORF">M9Y10_003941</name>
</gene>
<sequence length="147" mass="16935">MLTAFTWFVEIGMNFSYSKSITSTTTVNRLISILEHEPPVDFIFIYSQDEVVTTECAEECEEKTYTCYSKSGVKISVISHITSHAYNFTDVPELFYFNIGQNISLKLFLSSYFMNILNDIKKCDSDSEKVVEYYPLIVGTYSVPKKY</sequence>
<protein>
    <submittedName>
        <fullName evidence="1">Uncharacterized protein</fullName>
    </submittedName>
</protein>
<name>A0ABR2JRY5_9EUKA</name>
<reference evidence="1 2" key="1">
    <citation type="submission" date="2024-04" db="EMBL/GenBank/DDBJ databases">
        <title>Tritrichomonas musculus Genome.</title>
        <authorList>
            <person name="Alves-Ferreira E."/>
            <person name="Grigg M."/>
            <person name="Lorenzi H."/>
            <person name="Galac M."/>
        </authorList>
    </citation>
    <scope>NUCLEOTIDE SEQUENCE [LARGE SCALE GENOMIC DNA]</scope>
    <source>
        <strain evidence="1 2">EAF2021</strain>
    </source>
</reference>
<comment type="caution">
    <text evidence="1">The sequence shown here is derived from an EMBL/GenBank/DDBJ whole genome shotgun (WGS) entry which is preliminary data.</text>
</comment>
<accession>A0ABR2JRY5</accession>
<keyword evidence="2" id="KW-1185">Reference proteome</keyword>